<dbReference type="SUPFAM" id="SSF53901">
    <property type="entry name" value="Thiolase-like"/>
    <property type="match status" value="1"/>
</dbReference>
<keyword evidence="1" id="KW-0596">Phosphopantetheine</keyword>
<keyword evidence="8" id="KW-0511">Multifunctional enzyme</keyword>
<dbReference type="Gene3D" id="3.40.47.10">
    <property type="match status" value="1"/>
</dbReference>
<evidence type="ECO:0000256" key="4">
    <source>
        <dbReference type="ARBA" id="ARBA00022857"/>
    </source>
</evidence>
<dbReference type="GO" id="GO:0006633">
    <property type="term" value="P:fatty acid biosynthetic process"/>
    <property type="evidence" value="ECO:0007669"/>
    <property type="project" value="UniProtKB-KW"/>
</dbReference>
<dbReference type="HOGENOM" id="CLU_2067339_0_0_1"/>
<dbReference type="InterPro" id="IPR016039">
    <property type="entry name" value="Thiolase-like"/>
</dbReference>
<dbReference type="GO" id="GO:0004312">
    <property type="term" value="F:fatty acid synthase activity"/>
    <property type="evidence" value="ECO:0007669"/>
    <property type="project" value="TreeGrafter"/>
</dbReference>
<evidence type="ECO:0000256" key="1">
    <source>
        <dbReference type="ARBA" id="ARBA00022450"/>
    </source>
</evidence>
<dbReference type="PANTHER" id="PTHR43775">
    <property type="entry name" value="FATTY ACID SYNTHASE"/>
    <property type="match status" value="1"/>
</dbReference>
<dbReference type="InterPro" id="IPR014030">
    <property type="entry name" value="Ketoacyl_synth_N"/>
</dbReference>
<sequence>MKNGFNQAKLDECITGIKMIKRAKSGIKAVHMRCKSGYNMPHRIGNIKNIEKFDTQFFNISAMEAHMIDPGTRMFLEITYEAIIDAGVNPKELRGTRTGVFTANSICDTLSAFCFFKPQ</sequence>
<evidence type="ECO:0000256" key="5">
    <source>
        <dbReference type="ARBA" id="ARBA00023002"/>
    </source>
</evidence>
<keyword evidence="2" id="KW-0444">Lipid biosynthesis</keyword>
<keyword evidence="6" id="KW-0443">Lipid metabolism</keyword>
<organism>
    <name type="scientific">Solenopsis invicta</name>
    <name type="common">Red imported fire ant</name>
    <name type="synonym">Solenopsis wagneri</name>
    <dbReference type="NCBI Taxonomy" id="13686"/>
    <lineage>
        <taxon>Eukaryota</taxon>
        <taxon>Metazoa</taxon>
        <taxon>Ecdysozoa</taxon>
        <taxon>Arthropoda</taxon>
        <taxon>Hexapoda</taxon>
        <taxon>Insecta</taxon>
        <taxon>Pterygota</taxon>
        <taxon>Neoptera</taxon>
        <taxon>Endopterygota</taxon>
        <taxon>Hymenoptera</taxon>
        <taxon>Apocrita</taxon>
        <taxon>Aculeata</taxon>
        <taxon>Formicoidea</taxon>
        <taxon>Formicidae</taxon>
        <taxon>Myrmicinae</taxon>
        <taxon>Solenopsis</taxon>
    </lineage>
</organism>
<name>E9J243_SOLIN</name>
<keyword evidence="3" id="KW-0276">Fatty acid metabolism</keyword>
<proteinExistence type="predicted"/>
<evidence type="ECO:0000256" key="8">
    <source>
        <dbReference type="ARBA" id="ARBA00023268"/>
    </source>
</evidence>
<dbReference type="InterPro" id="IPR050091">
    <property type="entry name" value="PKS_NRPS_Biosynth_Enz"/>
</dbReference>
<evidence type="ECO:0000259" key="9">
    <source>
        <dbReference type="Pfam" id="PF00109"/>
    </source>
</evidence>
<feature type="non-terminal residue" evidence="10">
    <location>
        <position position="119"/>
    </location>
</feature>
<feature type="domain" description="Beta-ketoacyl synthase-like N-terminal" evidence="9">
    <location>
        <begin position="31"/>
        <end position="107"/>
    </location>
</feature>
<evidence type="ECO:0000256" key="6">
    <source>
        <dbReference type="ARBA" id="ARBA00023098"/>
    </source>
</evidence>
<keyword evidence="4" id="KW-0521">NADP</keyword>
<evidence type="ECO:0000313" key="10">
    <source>
        <dbReference type="EMBL" id="EFZ13110.1"/>
    </source>
</evidence>
<dbReference type="PANTHER" id="PTHR43775:SF7">
    <property type="entry name" value="FATTY ACID SYNTHASE"/>
    <property type="match status" value="1"/>
</dbReference>
<dbReference type="GO" id="GO:0016491">
    <property type="term" value="F:oxidoreductase activity"/>
    <property type="evidence" value="ECO:0007669"/>
    <property type="project" value="UniProtKB-KW"/>
</dbReference>
<keyword evidence="7" id="KW-0275">Fatty acid biosynthesis</keyword>
<dbReference type="Pfam" id="PF00109">
    <property type="entry name" value="ketoacyl-synt"/>
    <property type="match status" value="1"/>
</dbReference>
<evidence type="ECO:0000256" key="2">
    <source>
        <dbReference type="ARBA" id="ARBA00022516"/>
    </source>
</evidence>
<evidence type="ECO:0000256" key="7">
    <source>
        <dbReference type="ARBA" id="ARBA00023160"/>
    </source>
</evidence>
<dbReference type="AlphaFoldDB" id="E9J243"/>
<protein>
    <recommendedName>
        <fullName evidence="9">Beta-ketoacyl synthase-like N-terminal domain-containing protein</fullName>
    </recommendedName>
</protein>
<evidence type="ECO:0000256" key="3">
    <source>
        <dbReference type="ARBA" id="ARBA00022832"/>
    </source>
</evidence>
<accession>E9J243</accession>
<gene>
    <name evidence="10" type="ORF">SINV_14070</name>
</gene>
<reference evidence="10" key="1">
    <citation type="journal article" date="2011" name="Proc. Natl. Acad. Sci. U.S.A.">
        <title>The genome of the fire ant Solenopsis invicta.</title>
        <authorList>
            <person name="Wurm Y."/>
            <person name="Wang J."/>
            <person name="Riba-Grognuz O."/>
            <person name="Corona M."/>
            <person name="Nygaard S."/>
            <person name="Hunt B.G."/>
            <person name="Ingram K.K."/>
            <person name="Falquet L."/>
            <person name="Nipitwattanaphon M."/>
            <person name="Gotzek D."/>
            <person name="Dijkstra M.B."/>
            <person name="Oettler J."/>
            <person name="Comtesse F."/>
            <person name="Shih C.J."/>
            <person name="Wu W.J."/>
            <person name="Yang C.C."/>
            <person name="Thomas J."/>
            <person name="Beaudoing E."/>
            <person name="Pradervand S."/>
            <person name="Flegel V."/>
            <person name="Cook E.D."/>
            <person name="Fabbretti R."/>
            <person name="Stockinger H."/>
            <person name="Long L."/>
            <person name="Farmerie W.G."/>
            <person name="Oakey J."/>
            <person name="Boomsma J.J."/>
            <person name="Pamilo P."/>
            <person name="Yi S.V."/>
            <person name="Heinze J."/>
            <person name="Goodisman M.A."/>
            <person name="Farinelli L."/>
            <person name="Harshman K."/>
            <person name="Hulo N."/>
            <person name="Cerutti L."/>
            <person name="Xenarios I."/>
            <person name="Shoemaker D."/>
            <person name="Keller L."/>
        </authorList>
    </citation>
    <scope>NUCLEOTIDE SEQUENCE [LARGE SCALE GENOMIC DNA]</scope>
</reference>
<keyword evidence="5" id="KW-0560">Oxidoreductase</keyword>
<dbReference type="EMBL" id="GL767805">
    <property type="protein sequence ID" value="EFZ13110.1"/>
    <property type="molecule type" value="Genomic_DNA"/>
</dbReference>